<dbReference type="eggNOG" id="arCOG04517">
    <property type="taxonomic scope" value="Archaea"/>
</dbReference>
<gene>
    <name evidence="1" type="ordered locus">Halru_2947</name>
</gene>
<dbReference type="Proteomes" id="UP000010846">
    <property type="component" value="Chromosome"/>
</dbReference>
<reference evidence="1" key="1">
    <citation type="submission" date="2011-09" db="EMBL/GenBank/DDBJ databases">
        <title>Complete sequence of Halovivax ruber XH-70.</title>
        <authorList>
            <consortium name="US DOE Joint Genome Institute"/>
            <person name="Lucas S."/>
            <person name="Han J."/>
            <person name="Lapidus A."/>
            <person name="Cheng J.-F."/>
            <person name="Goodwin L."/>
            <person name="Pitluck S."/>
            <person name="Peters L."/>
            <person name="Mikhailova N."/>
            <person name="Davenport K."/>
            <person name="Detter J.C."/>
            <person name="Han C."/>
            <person name="Tapia R."/>
            <person name="Land M."/>
            <person name="Hauser L."/>
            <person name="Kyrpides N."/>
            <person name="Ivanova N."/>
            <person name="Pagani I."/>
            <person name="Sproer C."/>
            <person name="Anderson I."/>
            <person name="Woyke T."/>
        </authorList>
    </citation>
    <scope>NUCLEOTIDE SEQUENCE</scope>
    <source>
        <strain evidence="1">XH-70</strain>
    </source>
</reference>
<dbReference type="AlphaFoldDB" id="L0IHQ8"/>
<dbReference type="HOGENOM" id="CLU_126927_0_0_2"/>
<keyword evidence="2" id="KW-1185">Reference proteome</keyword>
<dbReference type="KEGG" id="hru:Halru_2947"/>
<protein>
    <submittedName>
        <fullName evidence="1">Uncharacterized protein</fullName>
    </submittedName>
</protein>
<name>L0IHQ8_HALRX</name>
<proteinExistence type="predicted"/>
<dbReference type="EMBL" id="CP003050">
    <property type="protein sequence ID" value="AGB17517.1"/>
    <property type="molecule type" value="Genomic_DNA"/>
</dbReference>
<dbReference type="GeneID" id="14378019"/>
<dbReference type="OrthoDB" id="165318at2157"/>
<accession>L0IHQ8</accession>
<dbReference type="STRING" id="797302.Halru_2947"/>
<sequence length="161" mass="18391">MSVPHPGSDPNANLYAQLKRDVLDRVPQITAVEFVPDDIEATQLRATFDPTRLDPPAGPESPTLTIKWYRQDPHDWFRIDFTDPNTGFHAGWHQDEDHPDLGRAHFQYTAADETDRWGLTFEHETPSLILWEVVETLLGDVRPAYQFSNAERSFGDDSSET</sequence>
<evidence type="ECO:0000313" key="1">
    <source>
        <dbReference type="EMBL" id="AGB17517.1"/>
    </source>
</evidence>
<evidence type="ECO:0000313" key="2">
    <source>
        <dbReference type="Proteomes" id="UP000010846"/>
    </source>
</evidence>
<dbReference type="RefSeq" id="WP_015302104.1">
    <property type="nucleotide sequence ID" value="NC_019964.1"/>
</dbReference>
<organism evidence="1 2">
    <name type="scientific">Halovivax ruber (strain DSM 18193 / JCM 13892 / XH-70)</name>
    <dbReference type="NCBI Taxonomy" id="797302"/>
    <lineage>
        <taxon>Archaea</taxon>
        <taxon>Methanobacteriati</taxon>
        <taxon>Methanobacteriota</taxon>
        <taxon>Stenosarchaea group</taxon>
        <taxon>Halobacteria</taxon>
        <taxon>Halobacteriales</taxon>
        <taxon>Natrialbaceae</taxon>
        <taxon>Halovivax</taxon>
    </lineage>
</organism>